<evidence type="ECO:0000256" key="2">
    <source>
        <dbReference type="ARBA" id="ARBA00010790"/>
    </source>
</evidence>
<organism evidence="7 8">
    <name type="scientific">Araneus ventricosus</name>
    <name type="common">Orbweaver spider</name>
    <name type="synonym">Epeira ventricosa</name>
    <dbReference type="NCBI Taxonomy" id="182803"/>
    <lineage>
        <taxon>Eukaryota</taxon>
        <taxon>Metazoa</taxon>
        <taxon>Ecdysozoa</taxon>
        <taxon>Arthropoda</taxon>
        <taxon>Chelicerata</taxon>
        <taxon>Arachnida</taxon>
        <taxon>Araneae</taxon>
        <taxon>Araneomorphae</taxon>
        <taxon>Entelegynae</taxon>
        <taxon>Araneoidea</taxon>
        <taxon>Araneidae</taxon>
        <taxon>Araneus</taxon>
    </lineage>
</organism>
<dbReference type="InterPro" id="IPR000172">
    <property type="entry name" value="GMC_OxRdtase_N"/>
</dbReference>
<keyword evidence="8" id="KW-1185">Reference proteome</keyword>
<proteinExistence type="inferred from homology"/>
<dbReference type="PROSITE" id="PS00624">
    <property type="entry name" value="GMC_OXRED_2"/>
    <property type="match status" value="1"/>
</dbReference>
<keyword evidence="4 5" id="KW-0274">FAD</keyword>
<evidence type="ECO:0000256" key="3">
    <source>
        <dbReference type="ARBA" id="ARBA00022630"/>
    </source>
</evidence>
<dbReference type="InterPro" id="IPR012132">
    <property type="entry name" value="GMC_OxRdtase"/>
</dbReference>
<comment type="cofactor">
    <cofactor evidence="1 5">
        <name>FAD</name>
        <dbReference type="ChEBI" id="CHEBI:57692"/>
    </cofactor>
</comment>
<comment type="similarity">
    <text evidence="2">Belongs to the GMC oxidoreductase family.</text>
</comment>
<dbReference type="Proteomes" id="UP000499080">
    <property type="component" value="Unassembled WGS sequence"/>
</dbReference>
<dbReference type="Pfam" id="PF00732">
    <property type="entry name" value="GMC_oxred_N"/>
    <property type="match status" value="2"/>
</dbReference>
<protein>
    <submittedName>
        <fullName evidence="7">Glucose dehydrogenase [FAD, quinone]</fullName>
    </submittedName>
</protein>
<feature type="binding site" evidence="5">
    <location>
        <position position="222"/>
    </location>
    <ligand>
        <name>FAD</name>
        <dbReference type="ChEBI" id="CHEBI:57692"/>
    </ligand>
</feature>
<reference evidence="7 8" key="1">
    <citation type="journal article" date="2019" name="Sci. Rep.">
        <title>Orb-weaving spider Araneus ventricosus genome elucidates the spidroin gene catalogue.</title>
        <authorList>
            <person name="Kono N."/>
            <person name="Nakamura H."/>
            <person name="Ohtoshi R."/>
            <person name="Moran D.A.P."/>
            <person name="Shinohara A."/>
            <person name="Yoshida Y."/>
            <person name="Fujiwara M."/>
            <person name="Mori M."/>
            <person name="Tomita M."/>
            <person name="Arakawa K."/>
        </authorList>
    </citation>
    <scope>NUCLEOTIDE SEQUENCE [LARGE SCALE GENOMIC DNA]</scope>
</reference>
<accession>A0A4Y2H5Y4</accession>
<dbReference type="GO" id="GO:0050660">
    <property type="term" value="F:flavin adenine dinucleotide binding"/>
    <property type="evidence" value="ECO:0007669"/>
    <property type="project" value="InterPro"/>
</dbReference>
<evidence type="ECO:0000313" key="7">
    <source>
        <dbReference type="EMBL" id="GBM61520.1"/>
    </source>
</evidence>
<dbReference type="PANTHER" id="PTHR11552:SF147">
    <property type="entry name" value="CHOLINE DEHYDROGENASE, MITOCHONDRIAL"/>
    <property type="match status" value="1"/>
</dbReference>
<feature type="binding site" evidence="5">
    <location>
        <position position="129"/>
    </location>
    <ligand>
        <name>FAD</name>
        <dbReference type="ChEBI" id="CHEBI:57692"/>
    </ligand>
</feature>
<dbReference type="SUPFAM" id="SSF54373">
    <property type="entry name" value="FAD-linked reductases, C-terminal domain"/>
    <property type="match status" value="1"/>
</dbReference>
<keyword evidence="3" id="KW-0285">Flavoprotein</keyword>
<dbReference type="Gene3D" id="3.50.50.60">
    <property type="entry name" value="FAD/NAD(P)-binding domain"/>
    <property type="match status" value="2"/>
</dbReference>
<dbReference type="PANTHER" id="PTHR11552">
    <property type="entry name" value="GLUCOSE-METHANOL-CHOLINE GMC OXIDOREDUCTASE"/>
    <property type="match status" value="1"/>
</dbReference>
<evidence type="ECO:0000256" key="5">
    <source>
        <dbReference type="PIRSR" id="PIRSR000137-2"/>
    </source>
</evidence>
<evidence type="ECO:0000256" key="4">
    <source>
        <dbReference type="ARBA" id="ARBA00022827"/>
    </source>
</evidence>
<dbReference type="AlphaFoldDB" id="A0A4Y2H5Y4"/>
<feature type="domain" description="Glucose-methanol-choline oxidoreductase N-terminal" evidence="6">
    <location>
        <begin position="257"/>
        <end position="271"/>
    </location>
</feature>
<dbReference type="SUPFAM" id="SSF51905">
    <property type="entry name" value="FAD/NAD(P)-binding domain"/>
    <property type="match status" value="1"/>
</dbReference>
<comment type="caution">
    <text evidence="7">The sequence shown here is derived from an EMBL/GenBank/DDBJ whole genome shotgun (WGS) entry which is preliminary data.</text>
</comment>
<sequence length="562" mass="61889">MDISNINIAHERMYPLPFANSSLFTTLLLALASQKIAPKISTTFKNEYDYIVVGGGSEGSVVANRLSELPCVSVLLLEAGQTPPLVTDIPGVSRFFYNSDIDWRYKTTPQKHTGNALDNKQIFWPAGKVLGGISIYNDLIYSRGAMKVYDEWAKQGCKGWGSKDVFPYFMKLEDNKDPEFLNNGFYDFQGTIRNSQRCSPPKAYLVPAEDRTNLDIVTSAYVKKITFEGDRATGVVLDYGGSEHTVKAKREVIVSAGSAKTPQLLMLSGIGPKDHLQELNIPIVADLPVGNNLQSFAISPLNYQINNPNMQTVEQRLADDNNIKMYVRERKGILASSEIISVVSFLKDLNDTNEYDFPNYEMYFLEFPLIVPRNQTNFKPGVFEEVFGAYKDTPIFLCGAMPTQPKSKGTVRLQSTDPHAQPLIDPNYLADPTDVQAIVNGLKTCQQILLTEPLRKIGAKAFDKPNPGCADLVNEGDKYYECIARGAVLPISHAVGTAKMGDPSDPTTVVDPLLKVKGLKGLRIVDGSTMPIIPSANSNIPEIMLAEKASDLIKQTVQCPAA</sequence>
<evidence type="ECO:0000313" key="8">
    <source>
        <dbReference type="Proteomes" id="UP000499080"/>
    </source>
</evidence>
<dbReference type="OrthoDB" id="6415739at2759"/>
<name>A0A4Y2H5Y4_ARAVE</name>
<dbReference type="InterPro" id="IPR007867">
    <property type="entry name" value="GMC_OxRtase_C"/>
</dbReference>
<dbReference type="GO" id="GO:0016614">
    <property type="term" value="F:oxidoreductase activity, acting on CH-OH group of donors"/>
    <property type="evidence" value="ECO:0007669"/>
    <property type="project" value="InterPro"/>
</dbReference>
<dbReference type="PIRSF" id="PIRSF000137">
    <property type="entry name" value="Alcohol_oxidase"/>
    <property type="match status" value="1"/>
</dbReference>
<gene>
    <name evidence="7" type="primary">Gld_19</name>
    <name evidence="7" type="ORF">AVEN_17063_1</name>
</gene>
<dbReference type="Gene3D" id="3.30.560.10">
    <property type="entry name" value="Glucose Oxidase, domain 3"/>
    <property type="match status" value="2"/>
</dbReference>
<dbReference type="EMBL" id="BGPR01001770">
    <property type="protein sequence ID" value="GBM61520.1"/>
    <property type="molecule type" value="Genomic_DNA"/>
</dbReference>
<evidence type="ECO:0000259" key="6">
    <source>
        <dbReference type="PROSITE" id="PS00624"/>
    </source>
</evidence>
<dbReference type="InterPro" id="IPR036188">
    <property type="entry name" value="FAD/NAD-bd_sf"/>
</dbReference>
<feature type="binding site" evidence="5">
    <location>
        <position position="527"/>
    </location>
    <ligand>
        <name>FAD</name>
        <dbReference type="ChEBI" id="CHEBI:57692"/>
    </ligand>
</feature>
<dbReference type="Pfam" id="PF05199">
    <property type="entry name" value="GMC_oxred_C"/>
    <property type="match status" value="1"/>
</dbReference>
<evidence type="ECO:0000256" key="1">
    <source>
        <dbReference type="ARBA" id="ARBA00001974"/>
    </source>
</evidence>